<sequence>MTLFIIVGAVGLVIVLISLVFGEIFDFLDGAVSATALGSAFTVFGAVGAIVLANGLPLWSAYVISAVIGVLVLVGVQLMIRSFKRSEDGTPSSPLGLYGVARSTISASFGEVSLDGPHEIETRLAFSDTRIETGSRIRVVELQGSRVKVEPASSGAAADTQP</sequence>
<dbReference type="AlphaFoldDB" id="A0A3N2C3J5"/>
<evidence type="ECO:0000256" key="1">
    <source>
        <dbReference type="SAM" id="Phobius"/>
    </source>
</evidence>
<name>A0A3N2C3J5_9MICO</name>
<keyword evidence="1" id="KW-0472">Membrane</keyword>
<keyword evidence="2" id="KW-0645">Protease</keyword>
<dbReference type="GO" id="GO:0006508">
    <property type="term" value="P:proteolysis"/>
    <property type="evidence" value="ECO:0007669"/>
    <property type="project" value="UniProtKB-KW"/>
</dbReference>
<protein>
    <submittedName>
        <fullName evidence="2">Membrane protein implicated in regulation of membrane protease activity</fullName>
    </submittedName>
</protein>
<feature type="transmembrane region" description="Helical" evidence="1">
    <location>
        <begin position="6"/>
        <end position="25"/>
    </location>
</feature>
<dbReference type="InterPro" id="IPR012340">
    <property type="entry name" value="NA-bd_OB-fold"/>
</dbReference>
<keyword evidence="1" id="KW-1133">Transmembrane helix</keyword>
<accession>A0A3N2C3J5</accession>
<comment type="caution">
    <text evidence="2">The sequence shown here is derived from an EMBL/GenBank/DDBJ whole genome shotgun (WGS) entry which is preliminary data.</text>
</comment>
<dbReference type="RefSeq" id="WP_085514414.1">
    <property type="nucleotide sequence ID" value="NZ_FXAP01000009.1"/>
</dbReference>
<feature type="transmembrane region" description="Helical" evidence="1">
    <location>
        <begin position="59"/>
        <end position="80"/>
    </location>
</feature>
<keyword evidence="2" id="KW-0378">Hydrolase</keyword>
<keyword evidence="3" id="KW-1185">Reference proteome</keyword>
<evidence type="ECO:0000313" key="2">
    <source>
        <dbReference type="EMBL" id="ROR82098.1"/>
    </source>
</evidence>
<gene>
    <name evidence="2" type="ORF">EDD42_2182</name>
</gene>
<reference evidence="2 3" key="1">
    <citation type="submission" date="2018-11" db="EMBL/GenBank/DDBJ databases">
        <title>Sequencing the genomes of 1000 actinobacteria strains.</title>
        <authorList>
            <person name="Klenk H.-P."/>
        </authorList>
    </citation>
    <scope>NUCLEOTIDE SEQUENCE [LARGE SCALE GENOMIC DNA]</scope>
    <source>
        <strain evidence="2 3">DSM 14012</strain>
    </source>
</reference>
<dbReference type="GO" id="GO:0008233">
    <property type="term" value="F:peptidase activity"/>
    <property type="evidence" value="ECO:0007669"/>
    <property type="project" value="UniProtKB-KW"/>
</dbReference>
<proteinExistence type="predicted"/>
<organism evidence="2 3">
    <name type="scientific">Plantibacter flavus</name>
    <dbReference type="NCBI Taxonomy" id="150123"/>
    <lineage>
        <taxon>Bacteria</taxon>
        <taxon>Bacillati</taxon>
        <taxon>Actinomycetota</taxon>
        <taxon>Actinomycetes</taxon>
        <taxon>Micrococcales</taxon>
        <taxon>Microbacteriaceae</taxon>
        <taxon>Plantibacter</taxon>
    </lineage>
</organism>
<keyword evidence="1" id="KW-0812">Transmembrane</keyword>
<evidence type="ECO:0000313" key="3">
    <source>
        <dbReference type="Proteomes" id="UP000266915"/>
    </source>
</evidence>
<dbReference type="EMBL" id="RKHL01000001">
    <property type="protein sequence ID" value="ROR82098.1"/>
    <property type="molecule type" value="Genomic_DNA"/>
</dbReference>
<dbReference type="Proteomes" id="UP000266915">
    <property type="component" value="Unassembled WGS sequence"/>
</dbReference>
<feature type="transmembrane region" description="Helical" evidence="1">
    <location>
        <begin position="32"/>
        <end position="53"/>
    </location>
</feature>
<dbReference type="Gene3D" id="2.40.50.140">
    <property type="entry name" value="Nucleic acid-binding proteins"/>
    <property type="match status" value="1"/>
</dbReference>